<evidence type="ECO:0000256" key="8">
    <source>
        <dbReference type="ARBA" id="ARBA00023242"/>
    </source>
</evidence>
<evidence type="ECO:0000259" key="11">
    <source>
        <dbReference type="Pfam" id="PF07741"/>
    </source>
</evidence>
<feature type="compositionally biased region" description="Polar residues" evidence="9">
    <location>
        <begin position="690"/>
        <end position="699"/>
    </location>
</feature>
<keyword evidence="6" id="KW-0805">Transcription regulation</keyword>
<dbReference type="GO" id="GO:0097550">
    <property type="term" value="C:transcription preinitiation complex"/>
    <property type="evidence" value="ECO:0007669"/>
    <property type="project" value="TreeGrafter"/>
</dbReference>
<comment type="caution">
    <text evidence="12">The sequence shown here is derived from an EMBL/GenBank/DDBJ whole genome shotgun (WGS) entry which is preliminary data.</text>
</comment>
<evidence type="ECO:0000256" key="4">
    <source>
        <dbReference type="ARBA" id="ARBA00022771"/>
    </source>
</evidence>
<reference evidence="12" key="1">
    <citation type="submission" date="2022-10" db="EMBL/GenBank/DDBJ databases">
        <title>Tapping the CABI collections for fungal endophytes: first genome assemblies for Collariella, Neodidymelliopsis, Ascochyta clinopodiicola, Didymella pomorum, Didymosphaeria variabile, Neocosmospora piperis and Neocucurbitaria cava.</title>
        <authorList>
            <person name="Hill R."/>
        </authorList>
    </citation>
    <scope>NUCLEOTIDE SEQUENCE</scope>
    <source>
        <strain evidence="12">IMI 355082</strain>
    </source>
</reference>
<keyword evidence="8" id="KW-0539">Nucleus</keyword>
<feature type="compositionally biased region" description="Acidic residues" evidence="9">
    <location>
        <begin position="404"/>
        <end position="416"/>
    </location>
</feature>
<sequence length="758" mass="83584">MSSMIKASKKPGNGKPRHNPIRALHDREWKRKQKERSASIASSSARSPTPQPVPGGRPQRKCKQCNDPKINSEGICENCGAVCEEDANIVSEVTFGETSGGAAYVTGVNVAHGEAGPRMDMQNGKRRVAGNGGGKTRHQTLQMAALSIQSICFKLRGAVPASVQDTANFQFGKVQCVGWVRGRGIERVAAACLYYAIRKSDFTGVMLIDIADAINADVFVLGGTFKALLIEIHGVDDGTGHIPPRKVIRNCPFEPLYPEDIIKNFAARLKFDVRTEQVQMDAVRILQRMDRDWIVSGRKPAGICGAALVMAARMNNFRRSPTEVAYLAKIGKTTVDQRLDEFKRVSSAQMTVADFRDKEFIKDAHDPPAFYRQTKEYQEEQQRKKAEKAERAAARKRKRRTGEGEDIDDESDEDGNADTSDTNKRQRTDADGFVIPPLPVNARSPPRSAHPGGEEVTAADVSEAVPLDDEDEELALASKYGDVPVPTAKEIRKNRLQGSSLRKPNCDEDEMLTPEEEEAMETIMQQINDTESQLYVAASQVAGVQRQALMAALASTRPINYRDDGQIDAPDVHEDEFADDPEVINCLLTESERLIKEKLWLNENKQWLREQQEKEYKARTAPPKKNRRKNTRKPRLGEGQTSPASSAAEATVKLTKRVGLSRKFNYDAAAIAAKLFSSGRRGPGSVMGSEATSAQTSRAGSMVDESDDEAAEESGNEGVVDDDDDDDDDDNDVVEDYDDQVHHEGDGEEFGGGYDDDY</sequence>
<dbReference type="FunFam" id="1.10.472.10:FF:000002">
    <property type="entry name" value="Transcription factor IIIB 90 kDa subunit"/>
    <property type="match status" value="1"/>
</dbReference>
<accession>A0A9W8YJ64</accession>
<gene>
    <name evidence="12" type="primary">BRF1</name>
    <name evidence="12" type="ORF">N0V93_009980</name>
</gene>
<proteinExistence type="inferred from homology"/>
<dbReference type="CDD" id="cd20554">
    <property type="entry name" value="CYCLIN_TFIIIB90_rpt2"/>
    <property type="match status" value="1"/>
</dbReference>
<evidence type="ECO:0000256" key="1">
    <source>
        <dbReference type="ARBA" id="ARBA00004123"/>
    </source>
</evidence>
<feature type="compositionally biased region" description="Basic and acidic residues" evidence="9">
    <location>
        <begin position="373"/>
        <end position="393"/>
    </location>
</feature>
<comment type="similarity">
    <text evidence="2">Belongs to the TFIIB family.</text>
</comment>
<organism evidence="12 13">
    <name type="scientific">Gnomoniopsis smithogilvyi</name>
    <dbReference type="NCBI Taxonomy" id="1191159"/>
    <lineage>
        <taxon>Eukaryota</taxon>
        <taxon>Fungi</taxon>
        <taxon>Dikarya</taxon>
        <taxon>Ascomycota</taxon>
        <taxon>Pezizomycotina</taxon>
        <taxon>Sordariomycetes</taxon>
        <taxon>Sordariomycetidae</taxon>
        <taxon>Diaporthales</taxon>
        <taxon>Gnomoniaceae</taxon>
        <taxon>Gnomoniopsis</taxon>
    </lineage>
</organism>
<evidence type="ECO:0000259" key="10">
    <source>
        <dbReference type="Pfam" id="PF00382"/>
    </source>
</evidence>
<dbReference type="PANTHER" id="PTHR11618">
    <property type="entry name" value="TRANSCRIPTION INITIATION FACTOR IIB-RELATED"/>
    <property type="match status" value="1"/>
</dbReference>
<name>A0A9W8YJ64_9PEZI</name>
<keyword evidence="13" id="KW-1185">Reference proteome</keyword>
<keyword evidence="3" id="KW-0479">Metal-binding</keyword>
<dbReference type="EMBL" id="JAPEVB010000007">
    <property type="protein sequence ID" value="KAJ4385551.1"/>
    <property type="molecule type" value="Genomic_DNA"/>
</dbReference>
<dbReference type="GO" id="GO:0000995">
    <property type="term" value="F:RNA polymerase III general transcription initiation factor activity"/>
    <property type="evidence" value="ECO:0007669"/>
    <property type="project" value="TreeGrafter"/>
</dbReference>
<feature type="compositionally biased region" description="Acidic residues" evidence="9">
    <location>
        <begin position="704"/>
        <end position="738"/>
    </location>
</feature>
<feature type="compositionally biased region" description="Acidic residues" evidence="9">
    <location>
        <begin position="746"/>
        <end position="758"/>
    </location>
</feature>
<dbReference type="InterPro" id="IPR000812">
    <property type="entry name" value="TFIIB"/>
</dbReference>
<feature type="region of interest" description="Disordered" evidence="9">
    <location>
        <begin position="1"/>
        <end position="65"/>
    </location>
</feature>
<protein>
    <submittedName>
        <fullName evidence="12">Transcription factor TFIIIB subunit brf1</fullName>
    </submittedName>
</protein>
<dbReference type="InterPro" id="IPR036915">
    <property type="entry name" value="Cyclin-like_sf"/>
</dbReference>
<dbReference type="Gene3D" id="1.20.5.650">
    <property type="entry name" value="Single helix bin"/>
    <property type="match status" value="1"/>
</dbReference>
<dbReference type="GO" id="GO:0008270">
    <property type="term" value="F:zinc ion binding"/>
    <property type="evidence" value="ECO:0007669"/>
    <property type="project" value="UniProtKB-KW"/>
</dbReference>
<feature type="compositionally biased region" description="Low complexity" evidence="9">
    <location>
        <begin position="38"/>
        <end position="47"/>
    </location>
</feature>
<dbReference type="AlphaFoldDB" id="A0A9W8YJ64"/>
<evidence type="ECO:0000256" key="5">
    <source>
        <dbReference type="ARBA" id="ARBA00022833"/>
    </source>
</evidence>
<keyword evidence="5" id="KW-0862">Zinc</keyword>
<feature type="region of interest" description="Disordered" evidence="9">
    <location>
        <begin position="678"/>
        <end position="758"/>
    </location>
</feature>
<dbReference type="GO" id="GO:0017025">
    <property type="term" value="F:TBP-class protein binding"/>
    <property type="evidence" value="ECO:0007669"/>
    <property type="project" value="InterPro"/>
</dbReference>
<feature type="compositionally biased region" description="Basic residues" evidence="9">
    <location>
        <begin position="622"/>
        <end position="634"/>
    </location>
</feature>
<evidence type="ECO:0000256" key="7">
    <source>
        <dbReference type="ARBA" id="ARBA00023163"/>
    </source>
</evidence>
<dbReference type="GO" id="GO:0000126">
    <property type="term" value="C:transcription factor TFIIIB complex"/>
    <property type="evidence" value="ECO:0007669"/>
    <property type="project" value="TreeGrafter"/>
</dbReference>
<dbReference type="Gene3D" id="1.10.472.170">
    <property type="match status" value="1"/>
</dbReference>
<evidence type="ECO:0000256" key="9">
    <source>
        <dbReference type="SAM" id="MobiDB-lite"/>
    </source>
</evidence>
<dbReference type="Pfam" id="PF00382">
    <property type="entry name" value="TFIIB"/>
    <property type="match status" value="2"/>
</dbReference>
<feature type="region of interest" description="Disordered" evidence="9">
    <location>
        <begin position="364"/>
        <end position="464"/>
    </location>
</feature>
<feature type="region of interest" description="Disordered" evidence="9">
    <location>
        <begin position="115"/>
        <end position="134"/>
    </location>
</feature>
<evidence type="ECO:0000256" key="2">
    <source>
        <dbReference type="ARBA" id="ARBA00010857"/>
    </source>
</evidence>
<evidence type="ECO:0000313" key="13">
    <source>
        <dbReference type="Proteomes" id="UP001140453"/>
    </source>
</evidence>
<dbReference type="GO" id="GO:0005634">
    <property type="term" value="C:nucleus"/>
    <property type="evidence" value="ECO:0007669"/>
    <property type="project" value="UniProtKB-SubCell"/>
</dbReference>
<dbReference type="InterPro" id="IPR011665">
    <property type="entry name" value="BRF1_TBP-bd_dom"/>
</dbReference>
<feature type="domain" description="Transcription factor TFIIB cyclin-like" evidence="10">
    <location>
        <begin position="138"/>
        <end position="228"/>
    </location>
</feature>
<feature type="domain" description="Brf1 TBP-binding" evidence="11">
    <location>
        <begin position="575"/>
        <end position="668"/>
    </location>
</feature>
<evidence type="ECO:0000256" key="6">
    <source>
        <dbReference type="ARBA" id="ARBA00023015"/>
    </source>
</evidence>
<dbReference type="InterPro" id="IPR013150">
    <property type="entry name" value="TFIIB_cyclin"/>
</dbReference>
<dbReference type="SUPFAM" id="SSF47954">
    <property type="entry name" value="Cyclin-like"/>
    <property type="match status" value="2"/>
</dbReference>
<dbReference type="Pfam" id="PF07741">
    <property type="entry name" value="BRF1"/>
    <property type="match status" value="1"/>
</dbReference>
<comment type="subcellular location">
    <subcellularLocation>
        <location evidence="1">Nucleus</location>
    </subcellularLocation>
</comment>
<feature type="compositionally biased region" description="Basic and acidic residues" evidence="9">
    <location>
        <begin position="421"/>
        <end position="430"/>
    </location>
</feature>
<dbReference type="GO" id="GO:0001006">
    <property type="term" value="F:RNA polymerase III type 3 promoter sequence-specific DNA binding"/>
    <property type="evidence" value="ECO:0007669"/>
    <property type="project" value="TreeGrafter"/>
</dbReference>
<keyword evidence="7" id="KW-0804">Transcription</keyword>
<feature type="domain" description="Transcription factor TFIIB cyclin-like" evidence="10">
    <location>
        <begin position="258"/>
        <end position="344"/>
    </location>
</feature>
<dbReference type="GO" id="GO:0070897">
    <property type="term" value="P:transcription preinitiation complex assembly"/>
    <property type="evidence" value="ECO:0007669"/>
    <property type="project" value="InterPro"/>
</dbReference>
<dbReference type="OrthoDB" id="511529at2759"/>
<evidence type="ECO:0000313" key="12">
    <source>
        <dbReference type="EMBL" id="KAJ4385551.1"/>
    </source>
</evidence>
<dbReference type="Gene3D" id="1.10.472.10">
    <property type="entry name" value="Cyclin-like"/>
    <property type="match status" value="1"/>
</dbReference>
<evidence type="ECO:0000256" key="3">
    <source>
        <dbReference type="ARBA" id="ARBA00022723"/>
    </source>
</evidence>
<keyword evidence="4" id="KW-0863">Zinc-finger</keyword>
<dbReference type="Proteomes" id="UP001140453">
    <property type="component" value="Unassembled WGS sequence"/>
</dbReference>
<dbReference type="PANTHER" id="PTHR11618:SF4">
    <property type="entry name" value="TRANSCRIPTION FACTOR IIIB 90 KDA SUBUNIT"/>
    <property type="match status" value="1"/>
</dbReference>
<feature type="region of interest" description="Disordered" evidence="9">
    <location>
        <begin position="612"/>
        <end position="651"/>
    </location>
</feature>